<organism evidence="2 3">
    <name type="scientific">Piscinibacterium candidicorallinum</name>
    <dbReference type="NCBI Taxonomy" id="1793872"/>
    <lineage>
        <taxon>Bacteria</taxon>
        <taxon>Pseudomonadati</taxon>
        <taxon>Pseudomonadota</taxon>
        <taxon>Betaproteobacteria</taxon>
        <taxon>Burkholderiales</taxon>
        <taxon>Piscinibacterium</taxon>
    </lineage>
</organism>
<comment type="caution">
    <text evidence="2">The sequence shown here is derived from an EMBL/GenBank/DDBJ whole genome shotgun (WGS) entry which is preliminary data.</text>
</comment>
<dbReference type="RefSeq" id="WP_377300516.1">
    <property type="nucleotide sequence ID" value="NZ_JBHRTI010000003.1"/>
</dbReference>
<evidence type="ECO:0000259" key="1">
    <source>
        <dbReference type="Pfam" id="PF24733"/>
    </source>
</evidence>
<feature type="domain" description="DUF7684" evidence="1">
    <location>
        <begin position="2"/>
        <end position="98"/>
    </location>
</feature>
<accession>A0ABV7GXI1</accession>
<dbReference type="Proteomes" id="UP001595556">
    <property type="component" value="Unassembled WGS sequence"/>
</dbReference>
<protein>
    <recommendedName>
        <fullName evidence="1">DUF7684 domain-containing protein</fullName>
    </recommendedName>
</protein>
<name>A0ABV7GXI1_9BURK</name>
<dbReference type="EMBL" id="JBHRTI010000003">
    <property type="protein sequence ID" value="MFC3146235.1"/>
    <property type="molecule type" value="Genomic_DNA"/>
</dbReference>
<dbReference type="InterPro" id="IPR056101">
    <property type="entry name" value="DUF7684"/>
</dbReference>
<proteinExistence type="predicted"/>
<sequence length="99" mass="11040">MAQTLVSTGCRYMMAWGPNASVWDDAVDGACIERNGDLDADDPAFVMTTWHDSESMNDVFEYCKQFATHVALSPTSPTYIIHVSDTENRDALLAQYERA</sequence>
<evidence type="ECO:0000313" key="3">
    <source>
        <dbReference type="Proteomes" id="UP001595556"/>
    </source>
</evidence>
<evidence type="ECO:0000313" key="2">
    <source>
        <dbReference type="EMBL" id="MFC3146235.1"/>
    </source>
</evidence>
<gene>
    <name evidence="2" type="ORF">ACFOEN_01115</name>
</gene>
<reference evidence="3" key="1">
    <citation type="journal article" date="2019" name="Int. J. Syst. Evol. Microbiol.">
        <title>The Global Catalogue of Microorganisms (GCM) 10K type strain sequencing project: providing services to taxonomists for standard genome sequencing and annotation.</title>
        <authorList>
            <consortium name="The Broad Institute Genomics Platform"/>
            <consortium name="The Broad Institute Genome Sequencing Center for Infectious Disease"/>
            <person name="Wu L."/>
            <person name="Ma J."/>
        </authorList>
    </citation>
    <scope>NUCLEOTIDE SEQUENCE [LARGE SCALE GENOMIC DNA]</scope>
    <source>
        <strain evidence="3">KCTC 52168</strain>
    </source>
</reference>
<dbReference type="Pfam" id="PF24733">
    <property type="entry name" value="DUF7684"/>
    <property type="match status" value="1"/>
</dbReference>
<keyword evidence="3" id="KW-1185">Reference proteome</keyword>